<name>A0ABT2D551_9BURK</name>
<dbReference type="RefSeq" id="WP_258820228.1">
    <property type="nucleotide sequence ID" value="NZ_JANUHB010000001.1"/>
</dbReference>
<feature type="signal peptide" evidence="4">
    <location>
        <begin position="1"/>
        <end position="22"/>
    </location>
</feature>
<proteinExistence type="predicted"/>
<dbReference type="Proteomes" id="UP001206126">
    <property type="component" value="Unassembled WGS sequence"/>
</dbReference>
<comment type="caution">
    <text evidence="5">The sequence shown here is derived from an EMBL/GenBank/DDBJ whole genome shotgun (WGS) entry which is preliminary data.</text>
</comment>
<dbReference type="Pfam" id="PF10614">
    <property type="entry name" value="CsgF"/>
    <property type="match status" value="1"/>
</dbReference>
<evidence type="ECO:0000313" key="6">
    <source>
        <dbReference type="Proteomes" id="UP001206126"/>
    </source>
</evidence>
<evidence type="ECO:0000256" key="1">
    <source>
        <dbReference type="ARBA" id="ARBA00003989"/>
    </source>
</evidence>
<evidence type="ECO:0000256" key="3">
    <source>
        <dbReference type="ARBA" id="ARBA00022729"/>
    </source>
</evidence>
<keyword evidence="6" id="KW-1185">Reference proteome</keyword>
<gene>
    <name evidence="5" type="ORF">NX774_00670</name>
</gene>
<keyword evidence="3 4" id="KW-0732">Signal</keyword>
<evidence type="ECO:0000256" key="4">
    <source>
        <dbReference type="SAM" id="SignalP"/>
    </source>
</evidence>
<protein>
    <recommendedName>
        <fullName evidence="2">Curli production assembly/transport component CsgF</fullName>
    </recommendedName>
</protein>
<evidence type="ECO:0000256" key="2">
    <source>
        <dbReference type="ARBA" id="ARBA00014031"/>
    </source>
</evidence>
<comment type="function">
    <text evidence="1">May be involved in the biogenesis of curli organelles.</text>
</comment>
<sequence length="142" mass="14408">MARHLYLAAVLSACAAVLPAGATELVYTPVNPAFGGSPLNGPGLLAGAQATNKHKDPLAARNSLLDKSPLEQFTDMLERSILGQLSAAAMSGVIGQNGKLQPGTVDTGNFRITIVDSGGGVLTITTTDKTTGASTTFQIGGQ</sequence>
<reference evidence="5 6" key="1">
    <citation type="submission" date="2022-08" db="EMBL/GenBank/DDBJ databases">
        <title>Reclassification of Massilia species as members of the genera Telluria, Duganella, Pseudoduganella, Mokoshia gen. nov. and Zemynaea gen. nov. using orthogonal and non-orthogonal genome-based approaches.</title>
        <authorList>
            <person name="Bowman J.P."/>
        </authorList>
    </citation>
    <scope>NUCLEOTIDE SEQUENCE [LARGE SCALE GENOMIC DNA]</scope>
    <source>
        <strain evidence="5 6">JCM 31605</strain>
    </source>
</reference>
<feature type="chain" id="PRO_5045956695" description="Curli production assembly/transport component CsgF" evidence="4">
    <location>
        <begin position="23"/>
        <end position="142"/>
    </location>
</feature>
<organism evidence="5 6">
    <name type="scientific">Massilia agilis</name>
    <dbReference type="NCBI Taxonomy" id="1811226"/>
    <lineage>
        <taxon>Bacteria</taxon>
        <taxon>Pseudomonadati</taxon>
        <taxon>Pseudomonadota</taxon>
        <taxon>Betaproteobacteria</taxon>
        <taxon>Burkholderiales</taxon>
        <taxon>Oxalobacteraceae</taxon>
        <taxon>Telluria group</taxon>
        <taxon>Massilia</taxon>
    </lineage>
</organism>
<evidence type="ECO:0000313" key="5">
    <source>
        <dbReference type="EMBL" id="MCS0806437.1"/>
    </source>
</evidence>
<accession>A0ABT2D551</accession>
<dbReference type="InterPro" id="IPR018893">
    <property type="entry name" value="T8SS_CsgF"/>
</dbReference>
<dbReference type="EMBL" id="JANUHB010000001">
    <property type="protein sequence ID" value="MCS0806437.1"/>
    <property type="molecule type" value="Genomic_DNA"/>
</dbReference>